<accession>A0A011PLM2</accession>
<dbReference type="Proteomes" id="UP000021816">
    <property type="component" value="Unassembled WGS sequence"/>
</dbReference>
<dbReference type="Pfam" id="PF22022">
    <property type="entry name" value="Phage_int_M"/>
    <property type="match status" value="1"/>
</dbReference>
<evidence type="ECO:0000256" key="2">
    <source>
        <dbReference type="ARBA" id="ARBA00022908"/>
    </source>
</evidence>
<organism evidence="8 9">
    <name type="scientific">Candidatus Accumulibacter appositus</name>
    <dbReference type="NCBI Taxonomy" id="1454003"/>
    <lineage>
        <taxon>Bacteria</taxon>
        <taxon>Pseudomonadati</taxon>
        <taxon>Pseudomonadota</taxon>
        <taxon>Betaproteobacteria</taxon>
        <taxon>Candidatus Accumulibacter</taxon>
    </lineage>
</organism>
<protein>
    <submittedName>
        <fullName evidence="8">Putative prophage CPS-53 integrase</fullName>
    </submittedName>
</protein>
<feature type="domain" description="Core-binding (CB)" evidence="7">
    <location>
        <begin position="103"/>
        <end position="183"/>
    </location>
</feature>
<proteinExistence type="inferred from homology"/>
<dbReference type="PANTHER" id="PTHR30629:SF2">
    <property type="entry name" value="PROPHAGE INTEGRASE INTS-RELATED"/>
    <property type="match status" value="1"/>
</dbReference>
<evidence type="ECO:0000256" key="5">
    <source>
        <dbReference type="PROSITE-ProRule" id="PRU01248"/>
    </source>
</evidence>
<feature type="domain" description="Tyr recombinase" evidence="6">
    <location>
        <begin position="204"/>
        <end position="385"/>
    </location>
</feature>
<dbReference type="InterPro" id="IPR010998">
    <property type="entry name" value="Integrase_recombinase_N"/>
</dbReference>
<evidence type="ECO:0000256" key="1">
    <source>
        <dbReference type="ARBA" id="ARBA00008857"/>
    </source>
</evidence>
<dbReference type="GO" id="GO:0003677">
    <property type="term" value="F:DNA binding"/>
    <property type="evidence" value="ECO:0007669"/>
    <property type="project" value="UniProtKB-UniRule"/>
</dbReference>
<evidence type="ECO:0000256" key="3">
    <source>
        <dbReference type="ARBA" id="ARBA00023125"/>
    </source>
</evidence>
<dbReference type="InterPro" id="IPR038488">
    <property type="entry name" value="Integrase_DNA-bd_sf"/>
</dbReference>
<dbReference type="InterPro" id="IPR050808">
    <property type="entry name" value="Phage_Integrase"/>
</dbReference>
<dbReference type="EMBL" id="JEMX01000093">
    <property type="protein sequence ID" value="EXI77730.1"/>
    <property type="molecule type" value="Genomic_DNA"/>
</dbReference>
<name>A0A011PLM2_9PROT</name>
<dbReference type="PROSITE" id="PS51900">
    <property type="entry name" value="CB"/>
    <property type="match status" value="1"/>
</dbReference>
<dbReference type="PANTHER" id="PTHR30629">
    <property type="entry name" value="PROPHAGE INTEGRASE"/>
    <property type="match status" value="1"/>
</dbReference>
<dbReference type="PATRIC" id="fig|1454003.3.peg.3646"/>
<dbReference type="InterPro" id="IPR002104">
    <property type="entry name" value="Integrase_catalytic"/>
</dbReference>
<dbReference type="InterPro" id="IPR011010">
    <property type="entry name" value="DNA_brk_join_enz"/>
</dbReference>
<evidence type="ECO:0000259" key="7">
    <source>
        <dbReference type="PROSITE" id="PS51900"/>
    </source>
</evidence>
<evidence type="ECO:0000256" key="4">
    <source>
        <dbReference type="ARBA" id="ARBA00023172"/>
    </source>
</evidence>
<dbReference type="GO" id="GO:0006310">
    <property type="term" value="P:DNA recombination"/>
    <property type="evidence" value="ECO:0007669"/>
    <property type="project" value="UniProtKB-KW"/>
</dbReference>
<dbReference type="Pfam" id="PF00589">
    <property type="entry name" value="Phage_integrase"/>
    <property type="match status" value="1"/>
</dbReference>
<dbReference type="STRING" id="1454003.AW10_03589"/>
<evidence type="ECO:0000313" key="8">
    <source>
        <dbReference type="EMBL" id="EXI77730.1"/>
    </source>
</evidence>
<comment type="similarity">
    <text evidence="1">Belongs to the 'phage' integrase family.</text>
</comment>
<dbReference type="Pfam" id="PF13356">
    <property type="entry name" value="Arm-DNA-bind_3"/>
    <property type="match status" value="1"/>
</dbReference>
<keyword evidence="4" id="KW-0233">DNA recombination</keyword>
<dbReference type="PROSITE" id="PS51898">
    <property type="entry name" value="TYR_RECOMBINASE"/>
    <property type="match status" value="1"/>
</dbReference>
<dbReference type="AlphaFoldDB" id="A0A011PLM2"/>
<dbReference type="InterPro" id="IPR044068">
    <property type="entry name" value="CB"/>
</dbReference>
<keyword evidence="3 5" id="KW-0238">DNA-binding</keyword>
<dbReference type="Gene3D" id="3.30.160.390">
    <property type="entry name" value="Integrase, DNA-binding domain"/>
    <property type="match status" value="1"/>
</dbReference>
<evidence type="ECO:0000259" key="6">
    <source>
        <dbReference type="PROSITE" id="PS51898"/>
    </source>
</evidence>
<comment type="caution">
    <text evidence="8">The sequence shown here is derived from an EMBL/GenBank/DDBJ whole genome shotgun (WGS) entry which is preliminary data.</text>
</comment>
<gene>
    <name evidence="8" type="primary">intS_2</name>
    <name evidence="8" type="ORF">AW10_03589</name>
</gene>
<keyword evidence="2" id="KW-0229">DNA integration</keyword>
<sequence>MNDTARLQFDKEKLLALPLPAVGSRSTYHDTKAPGLQMRVSASGVKTFSLYRRTKGGGPERVTLGRFPAMTVEQARKAAAMVNAQIEDGANPAQAKRALKGEPTFTEVFAEYGRRHGEKKQAWAADQQRFRDYLQPALGTRRLTTITRAMIARTLSDAEKAGKAVATVRNVRALASSIFGKAIEWGYVDTNPAQGVTVSGAKVSRDRFLRSDELPRFFQSLAEEQNETLRDYILLALLTGARRANLLAMRWKEINLSEAVWRIPDTKNGTPQNVTLSPKATTILQARQEVAENGAVFVFPGSGESGHIEEPKKAVIRVMERAGIPYGRNTPDGVTLHDLRRTLGSWQAKTGASRAIIGKSLNHKSQQATAIYARLDLDPVRASVNTATAAMMEAGGLKEAAEVVKLSTSRNVA</sequence>
<dbReference type="SUPFAM" id="SSF56349">
    <property type="entry name" value="DNA breaking-rejoining enzymes"/>
    <property type="match status" value="1"/>
</dbReference>
<dbReference type="CDD" id="cd00796">
    <property type="entry name" value="INT_Rci_Hp1_C"/>
    <property type="match status" value="1"/>
</dbReference>
<evidence type="ECO:0000313" key="9">
    <source>
        <dbReference type="Proteomes" id="UP000021816"/>
    </source>
</evidence>
<dbReference type="InterPro" id="IPR013762">
    <property type="entry name" value="Integrase-like_cat_sf"/>
</dbReference>
<dbReference type="GO" id="GO:0015074">
    <property type="term" value="P:DNA integration"/>
    <property type="evidence" value="ECO:0007669"/>
    <property type="project" value="UniProtKB-KW"/>
</dbReference>
<reference evidence="8 9" key="1">
    <citation type="submission" date="2014-02" db="EMBL/GenBank/DDBJ databases">
        <title>Expanding our view of genomic diversity in Candidatus Accumulibacter clades.</title>
        <authorList>
            <person name="Skennerton C.T."/>
            <person name="Barr J.J."/>
            <person name="Slater F.R."/>
            <person name="Bond P.L."/>
            <person name="Tyson G.W."/>
        </authorList>
    </citation>
    <scope>NUCLEOTIDE SEQUENCE [LARGE SCALE GENOMIC DNA]</scope>
    <source>
        <strain evidence="9">BA-92</strain>
    </source>
</reference>
<dbReference type="InterPro" id="IPR025166">
    <property type="entry name" value="Integrase_DNA_bind_dom"/>
</dbReference>
<dbReference type="Gene3D" id="1.10.150.130">
    <property type="match status" value="1"/>
</dbReference>
<dbReference type="Gene3D" id="1.10.443.10">
    <property type="entry name" value="Intergrase catalytic core"/>
    <property type="match status" value="1"/>
</dbReference>
<dbReference type="InterPro" id="IPR053876">
    <property type="entry name" value="Phage_int_M"/>
</dbReference>